<evidence type="ECO:0000256" key="2">
    <source>
        <dbReference type="ARBA" id="ARBA00023004"/>
    </source>
</evidence>
<dbReference type="InterPro" id="IPR017896">
    <property type="entry name" value="4Fe4S_Fe-S-bd"/>
</dbReference>
<accession>A0A328EJI2</accession>
<dbReference type="Gene3D" id="3.30.70.20">
    <property type="match status" value="1"/>
</dbReference>
<dbReference type="PROSITE" id="PS51379">
    <property type="entry name" value="4FE4S_FER_2"/>
    <property type="match status" value="1"/>
</dbReference>
<keyword evidence="3" id="KW-0411">Iron-sulfur</keyword>
<dbReference type="EMBL" id="QGLC01000020">
    <property type="protein sequence ID" value="RAL68895.1"/>
    <property type="molecule type" value="Genomic_DNA"/>
</dbReference>
<keyword evidence="1" id="KW-0479">Metal-binding</keyword>
<evidence type="ECO:0000259" key="4">
    <source>
        <dbReference type="PROSITE" id="PS51379"/>
    </source>
</evidence>
<dbReference type="SUPFAM" id="SSF54862">
    <property type="entry name" value="4Fe-4S ferredoxins"/>
    <property type="match status" value="1"/>
</dbReference>
<name>A0A328EJI2_9CHLR</name>
<gene>
    <name evidence="5" type="ORF">C1G87_1523</name>
</gene>
<evidence type="ECO:0000256" key="1">
    <source>
        <dbReference type="ARBA" id="ARBA00022723"/>
    </source>
</evidence>
<dbReference type="AlphaFoldDB" id="A0A328EJI2"/>
<organism evidence="5 6">
    <name type="scientific">Dehalococcoides mccartyi</name>
    <dbReference type="NCBI Taxonomy" id="61435"/>
    <lineage>
        <taxon>Bacteria</taxon>
        <taxon>Bacillati</taxon>
        <taxon>Chloroflexota</taxon>
        <taxon>Dehalococcoidia</taxon>
        <taxon>Dehalococcoidales</taxon>
        <taxon>Dehalococcoidaceae</taxon>
        <taxon>Dehalococcoides</taxon>
    </lineage>
</organism>
<evidence type="ECO:0000313" key="6">
    <source>
        <dbReference type="Proteomes" id="UP000249146"/>
    </source>
</evidence>
<proteinExistence type="predicted"/>
<comment type="caution">
    <text evidence="5">The sequence shown here is derived from an EMBL/GenBank/DDBJ whole genome shotgun (WGS) entry which is preliminary data.</text>
</comment>
<sequence length="472" mass="53146">MDRYHSSISNKDFMQGLSLSEKGKNSSDEFRDLDQMLSASELNKPWFIKEIDVPTVEIDLKLHNPYPQSANVYNINTFFRYLNDPKIKAEIISNSKLREKNGILQQLPGNSLRDISLVKALISDYYYDLPSPVGGFRSIPSPKDYGVPRWEGKPEDNAKMIRTVAKAIGCSYVGIIDLNDHKLGPITNLFYSEMAVKFEEGIGDYKLQGLNTICYPSNCRYLIVLVPQMKSIYKRFGNFTTLATAGQDSTDKVLHLAKMMNFLHGIGYLGFEIRSPLPPLEILTGIGEYNRTHGPPITPAFGNECLSGTFSILTDLPLAPSNPIDMGILKYCENCLKCAVACPSGAIDKNKLPSWEINTGPWNASNDHKGYKNNSFKCMEFIVNNIATGFRPRLMGHCMNCVYSCPFTRAKMLDSHLKPLPNIVPTLSIDRENTRHFWEIDLPEFGMMSILNTPRMGENNVRDGEVMKHISQ</sequence>
<dbReference type="GO" id="GO:0051536">
    <property type="term" value="F:iron-sulfur cluster binding"/>
    <property type="evidence" value="ECO:0007669"/>
    <property type="project" value="UniProtKB-KW"/>
</dbReference>
<keyword evidence="2" id="KW-0408">Iron</keyword>
<dbReference type="GO" id="GO:0046872">
    <property type="term" value="F:metal ion binding"/>
    <property type="evidence" value="ECO:0007669"/>
    <property type="project" value="UniProtKB-KW"/>
</dbReference>
<dbReference type="InterPro" id="IPR017900">
    <property type="entry name" value="4Fe4S_Fe_S_CS"/>
</dbReference>
<feature type="domain" description="4Fe-4S ferredoxin-type" evidence="4">
    <location>
        <begin position="320"/>
        <end position="352"/>
    </location>
</feature>
<dbReference type="PROSITE" id="PS00198">
    <property type="entry name" value="4FE4S_FER_1"/>
    <property type="match status" value="1"/>
</dbReference>
<evidence type="ECO:0000256" key="3">
    <source>
        <dbReference type="ARBA" id="ARBA00023014"/>
    </source>
</evidence>
<dbReference type="Proteomes" id="UP000249146">
    <property type="component" value="Unassembled WGS sequence"/>
</dbReference>
<reference evidence="5 6" key="1">
    <citation type="submission" date="2018-05" db="EMBL/GenBank/DDBJ databases">
        <title>Draft genome sequences of Dehalococcoides mccartyi strains RC and KS.</title>
        <authorList>
            <person name="Higgins S.A."/>
            <person name="Padilla-Crespo E."/>
            <person name="Loeffler F.E."/>
        </authorList>
    </citation>
    <scope>NUCLEOTIDE SEQUENCE [LARGE SCALE GENOMIC DNA]</scope>
    <source>
        <strain evidence="5 6">RC</strain>
    </source>
</reference>
<protein>
    <submittedName>
        <fullName evidence="5">1,2-dichloropropane reductive dehalogenase dcpA</fullName>
    </submittedName>
</protein>
<evidence type="ECO:0000313" key="5">
    <source>
        <dbReference type="EMBL" id="RAL68895.1"/>
    </source>
</evidence>